<keyword evidence="1" id="KW-0732">Signal</keyword>
<evidence type="ECO:0008006" key="4">
    <source>
        <dbReference type="Google" id="ProtNLM"/>
    </source>
</evidence>
<feature type="chain" id="PRO_5038883484" description="Lipoprotein" evidence="1">
    <location>
        <begin position="22"/>
        <end position="239"/>
    </location>
</feature>
<organism evidence="2 3">
    <name type="scientific">Clostridium manihotivorum</name>
    <dbReference type="NCBI Taxonomy" id="2320868"/>
    <lineage>
        <taxon>Bacteria</taxon>
        <taxon>Bacillati</taxon>
        <taxon>Bacillota</taxon>
        <taxon>Clostridia</taxon>
        <taxon>Eubacteriales</taxon>
        <taxon>Clostridiaceae</taxon>
        <taxon>Clostridium</taxon>
    </lineage>
</organism>
<proteinExistence type="predicted"/>
<protein>
    <recommendedName>
        <fullName evidence="4">Lipoprotein</fullName>
    </recommendedName>
</protein>
<accession>A0A3R5UFY3</accession>
<dbReference type="EMBL" id="CP025746">
    <property type="protein sequence ID" value="QAA32807.1"/>
    <property type="molecule type" value="Genomic_DNA"/>
</dbReference>
<sequence length="239" mass="26637">MNSKKKILALTISTAMLISFAGCSRKVTGSKEADNALNAINEIVKAYPDKKGFHESLKHWGFELPTGEKFEWSKDMSANKADFAMVMLADPLVKAGLDVNKLDKSEWLYEPAGKDDMGKELPNRLIKPYNVSDKKETSSGSEDSMRRLLKANSEMIKYHEDQKHFGLKLGDGNEVQWTEKLGLNDADMIFVLKAEPLVKAGLDLNKLEGSGWVFKEASSDDMGMGANPDQIVKIYDIKK</sequence>
<reference evidence="2 3" key="1">
    <citation type="submission" date="2018-01" db="EMBL/GenBank/DDBJ databases">
        <title>Genome Sequencing and Assembly of Anaerobacter polyendosporus strain CT4.</title>
        <authorList>
            <person name="Tachaapaikoon C."/>
            <person name="Sutheeworapong S."/>
            <person name="Jenjaroenpun P."/>
            <person name="Wongsurawat T."/>
            <person name="Nookeaw I."/>
            <person name="Cheawchanlertfa P."/>
            <person name="Kosugi A."/>
            <person name="Cheevadhanarak S."/>
            <person name="Ratanakhanokchai K."/>
        </authorList>
    </citation>
    <scope>NUCLEOTIDE SEQUENCE [LARGE SCALE GENOMIC DNA]</scope>
    <source>
        <strain evidence="2 3">CT4</strain>
    </source>
</reference>
<dbReference type="RefSeq" id="WP_047002072.1">
    <property type="nucleotide sequence ID" value="NZ_CP025746.1"/>
</dbReference>
<dbReference type="OrthoDB" id="2830261at2"/>
<feature type="signal peptide" evidence="1">
    <location>
        <begin position="1"/>
        <end position="21"/>
    </location>
</feature>
<dbReference type="PROSITE" id="PS51257">
    <property type="entry name" value="PROKAR_LIPOPROTEIN"/>
    <property type="match status" value="1"/>
</dbReference>
<evidence type="ECO:0000256" key="1">
    <source>
        <dbReference type="SAM" id="SignalP"/>
    </source>
</evidence>
<gene>
    <name evidence="2" type="ORF">C1I91_14795</name>
</gene>
<evidence type="ECO:0000313" key="2">
    <source>
        <dbReference type="EMBL" id="QAA32807.1"/>
    </source>
</evidence>
<dbReference type="KEGG" id="cmah:C1I91_14795"/>
<name>A0A3R5UFY3_9CLOT</name>
<evidence type="ECO:0000313" key="3">
    <source>
        <dbReference type="Proteomes" id="UP000286268"/>
    </source>
</evidence>
<keyword evidence="3" id="KW-1185">Reference proteome</keyword>
<dbReference type="AlphaFoldDB" id="A0A3R5UFY3"/>
<dbReference type="Proteomes" id="UP000286268">
    <property type="component" value="Chromosome"/>
</dbReference>